<accession>X1MIC0</accession>
<proteinExistence type="predicted"/>
<protein>
    <recommendedName>
        <fullName evidence="1">Type II secretion system protein GspE N-terminal domain-containing protein</fullName>
    </recommendedName>
</protein>
<name>X1MIC0_9ZZZZ</name>
<evidence type="ECO:0000313" key="2">
    <source>
        <dbReference type="EMBL" id="GAI31402.1"/>
    </source>
</evidence>
<dbReference type="PANTHER" id="PTHR30258">
    <property type="entry name" value="TYPE II SECRETION SYSTEM PROTEIN GSPE-RELATED"/>
    <property type="match status" value="1"/>
</dbReference>
<dbReference type="AlphaFoldDB" id="X1MIC0"/>
<comment type="caution">
    <text evidence="2">The sequence shown here is derived from an EMBL/GenBank/DDBJ whole genome shotgun (WGS) entry which is preliminary data.</text>
</comment>
<dbReference type="Gene3D" id="3.30.300.160">
    <property type="entry name" value="Type II secretion system, protein E, N-terminal domain"/>
    <property type="match status" value="1"/>
</dbReference>
<evidence type="ECO:0000259" key="1">
    <source>
        <dbReference type="Pfam" id="PF05157"/>
    </source>
</evidence>
<dbReference type="GO" id="GO:0005886">
    <property type="term" value="C:plasma membrane"/>
    <property type="evidence" value="ECO:0007669"/>
    <property type="project" value="TreeGrafter"/>
</dbReference>
<dbReference type="SUPFAM" id="SSF160246">
    <property type="entry name" value="EspE N-terminal domain-like"/>
    <property type="match status" value="1"/>
</dbReference>
<dbReference type="PANTHER" id="PTHR30258:SF1">
    <property type="entry name" value="PROTEIN TRANSPORT PROTEIN HOFB HOMOLOG"/>
    <property type="match status" value="1"/>
</dbReference>
<sequence>MQFGSSERPKLGEMLLEAKLIDEDQLKTVLDRQKETGGRLGDIVEQLGFIKEDKLIDFIAQQQELEVINLEEMVLPISLVKKISPELMKKYNFLPIGFRGGVLTIVTSDPTDYEAIEEIQLTTDWRVEVLLAPSSMIKTTMTEVLEHTQKLIRSKKELKVGSADKSESAVRKSIKLGSDKIVREALAQLLIEKNIITEEELKQKIKELKTLK</sequence>
<dbReference type="Pfam" id="PF05157">
    <property type="entry name" value="MshEN"/>
    <property type="match status" value="1"/>
</dbReference>
<dbReference type="InterPro" id="IPR037257">
    <property type="entry name" value="T2SS_E_N_sf"/>
</dbReference>
<dbReference type="GO" id="GO:0016887">
    <property type="term" value="F:ATP hydrolysis activity"/>
    <property type="evidence" value="ECO:0007669"/>
    <property type="project" value="TreeGrafter"/>
</dbReference>
<reference evidence="2" key="1">
    <citation type="journal article" date="2014" name="Front. Microbiol.">
        <title>High frequency of phylogenetically diverse reductive dehalogenase-homologous genes in deep subseafloor sedimentary metagenomes.</title>
        <authorList>
            <person name="Kawai M."/>
            <person name="Futagami T."/>
            <person name="Toyoda A."/>
            <person name="Takaki Y."/>
            <person name="Nishi S."/>
            <person name="Hori S."/>
            <person name="Arai W."/>
            <person name="Tsubouchi T."/>
            <person name="Morono Y."/>
            <person name="Uchiyama I."/>
            <person name="Ito T."/>
            <person name="Fujiyama A."/>
            <person name="Inagaki F."/>
            <person name="Takami H."/>
        </authorList>
    </citation>
    <scope>NUCLEOTIDE SEQUENCE</scope>
    <source>
        <strain evidence="2">Expedition CK06-06</strain>
    </source>
</reference>
<gene>
    <name evidence="2" type="ORF">S06H3_28840</name>
</gene>
<feature type="domain" description="Type II secretion system protein GspE N-terminal" evidence="1">
    <location>
        <begin position="65"/>
        <end position="144"/>
    </location>
</feature>
<dbReference type="InterPro" id="IPR007831">
    <property type="entry name" value="T2SS_GspE_N"/>
</dbReference>
<dbReference type="EMBL" id="BARV01016860">
    <property type="protein sequence ID" value="GAI31402.1"/>
    <property type="molecule type" value="Genomic_DNA"/>
</dbReference>
<organism evidence="2">
    <name type="scientific">marine sediment metagenome</name>
    <dbReference type="NCBI Taxonomy" id="412755"/>
    <lineage>
        <taxon>unclassified sequences</taxon>
        <taxon>metagenomes</taxon>
        <taxon>ecological metagenomes</taxon>
    </lineage>
</organism>